<keyword evidence="7 10" id="KW-0342">GTP-binding</keyword>
<comment type="function">
    <text evidence="10">Necessary for normal cell division and for the maintenance of normal septation.</text>
</comment>
<dbReference type="CDD" id="cd01876">
    <property type="entry name" value="YihA_EngB"/>
    <property type="match status" value="1"/>
</dbReference>
<dbReference type="EMBL" id="JBHTOH010000083">
    <property type="protein sequence ID" value="MFD1411615.1"/>
    <property type="molecule type" value="Genomic_DNA"/>
</dbReference>
<dbReference type="SUPFAM" id="SSF52540">
    <property type="entry name" value="P-loop containing nucleoside triphosphate hydrolases"/>
    <property type="match status" value="1"/>
</dbReference>
<keyword evidence="6" id="KW-0460">Magnesium</keyword>
<keyword evidence="13" id="KW-1185">Reference proteome</keyword>
<evidence type="ECO:0000256" key="5">
    <source>
        <dbReference type="ARBA" id="ARBA00022741"/>
    </source>
</evidence>
<comment type="caution">
    <text evidence="12">The sequence shown here is derived from an EMBL/GenBank/DDBJ whole genome shotgun (WGS) entry which is preliminary data.</text>
</comment>
<evidence type="ECO:0000256" key="9">
    <source>
        <dbReference type="ARBA" id="ARBA00023306"/>
    </source>
</evidence>
<dbReference type="InterPro" id="IPR019987">
    <property type="entry name" value="GTP-bd_ribosome_bio_YsxC"/>
</dbReference>
<keyword evidence="5 10" id="KW-0547">Nucleotide-binding</keyword>
<dbReference type="HAMAP" id="MF_00321">
    <property type="entry name" value="GTPase_EngB"/>
    <property type="match status" value="1"/>
</dbReference>
<feature type="domain" description="EngB-type G" evidence="11">
    <location>
        <begin position="22"/>
        <end position="195"/>
    </location>
</feature>
<dbReference type="InterPro" id="IPR005225">
    <property type="entry name" value="Small_GTP-bd"/>
</dbReference>
<dbReference type="RefSeq" id="WP_125650601.1">
    <property type="nucleotide sequence ID" value="NZ_JBHTOH010000083.1"/>
</dbReference>
<dbReference type="PANTHER" id="PTHR11649:SF13">
    <property type="entry name" value="ENGB-TYPE G DOMAIN-CONTAINING PROTEIN"/>
    <property type="match status" value="1"/>
</dbReference>
<organism evidence="12 13">
    <name type="scientific">Lapidilactobacillus gannanensis</name>
    <dbReference type="NCBI Taxonomy" id="2486002"/>
    <lineage>
        <taxon>Bacteria</taxon>
        <taxon>Bacillati</taxon>
        <taxon>Bacillota</taxon>
        <taxon>Bacilli</taxon>
        <taxon>Lactobacillales</taxon>
        <taxon>Lactobacillaceae</taxon>
        <taxon>Lapidilactobacillus</taxon>
    </lineage>
</organism>
<dbReference type="Gene3D" id="3.40.50.300">
    <property type="entry name" value="P-loop containing nucleotide triphosphate hydrolases"/>
    <property type="match status" value="1"/>
</dbReference>
<evidence type="ECO:0000256" key="1">
    <source>
        <dbReference type="ARBA" id="ARBA00001946"/>
    </source>
</evidence>
<keyword evidence="4" id="KW-0479">Metal-binding</keyword>
<evidence type="ECO:0000256" key="10">
    <source>
        <dbReference type="HAMAP-Rule" id="MF_00321"/>
    </source>
</evidence>
<evidence type="ECO:0000259" key="11">
    <source>
        <dbReference type="PROSITE" id="PS51706"/>
    </source>
</evidence>
<dbReference type="NCBIfam" id="TIGR03598">
    <property type="entry name" value="GTPase_YsxC"/>
    <property type="match status" value="1"/>
</dbReference>
<dbReference type="InterPro" id="IPR006073">
    <property type="entry name" value="GTP-bd"/>
</dbReference>
<evidence type="ECO:0000256" key="4">
    <source>
        <dbReference type="ARBA" id="ARBA00022723"/>
    </source>
</evidence>
<proteinExistence type="inferred from homology"/>
<keyword evidence="9 10" id="KW-0131">Cell cycle</keyword>
<dbReference type="InterPro" id="IPR027417">
    <property type="entry name" value="P-loop_NTPase"/>
</dbReference>
<dbReference type="Pfam" id="PF01926">
    <property type="entry name" value="MMR_HSR1"/>
    <property type="match status" value="1"/>
</dbReference>
<keyword evidence="3 10" id="KW-0132">Cell division</keyword>
<dbReference type="NCBIfam" id="TIGR00231">
    <property type="entry name" value="small_GTP"/>
    <property type="match status" value="1"/>
</dbReference>
<dbReference type="PANTHER" id="PTHR11649">
    <property type="entry name" value="MSS1/TRME-RELATED GTP-BINDING PROTEIN"/>
    <property type="match status" value="1"/>
</dbReference>
<evidence type="ECO:0000313" key="12">
    <source>
        <dbReference type="EMBL" id="MFD1411615.1"/>
    </source>
</evidence>
<name>A0ABW4BMZ9_9LACO</name>
<dbReference type="PROSITE" id="PS51706">
    <property type="entry name" value="G_ENGB"/>
    <property type="match status" value="1"/>
</dbReference>
<comment type="similarity">
    <text evidence="2 10">Belongs to the TRAFAC class TrmE-Era-EngA-EngB-Septin-like GTPase superfamily. EngB GTPase family.</text>
</comment>
<evidence type="ECO:0000256" key="7">
    <source>
        <dbReference type="ARBA" id="ARBA00023134"/>
    </source>
</evidence>
<dbReference type="Proteomes" id="UP001597191">
    <property type="component" value="Unassembled WGS sequence"/>
</dbReference>
<reference evidence="13" key="1">
    <citation type="journal article" date="2019" name="Int. J. Syst. Evol. Microbiol.">
        <title>The Global Catalogue of Microorganisms (GCM) 10K type strain sequencing project: providing services to taxonomists for standard genome sequencing and annotation.</title>
        <authorList>
            <consortium name="The Broad Institute Genomics Platform"/>
            <consortium name="The Broad Institute Genome Sequencing Center for Infectious Disease"/>
            <person name="Wu L."/>
            <person name="Ma J."/>
        </authorList>
    </citation>
    <scope>NUCLEOTIDE SEQUENCE [LARGE SCALE GENOMIC DNA]</scope>
    <source>
        <strain evidence="13">CCM 8937</strain>
    </source>
</reference>
<protein>
    <recommendedName>
        <fullName evidence="10">Probable GTP-binding protein EngB</fullName>
    </recommendedName>
</protein>
<comment type="cofactor">
    <cofactor evidence="1">
        <name>Mg(2+)</name>
        <dbReference type="ChEBI" id="CHEBI:18420"/>
    </cofactor>
</comment>
<evidence type="ECO:0000313" key="13">
    <source>
        <dbReference type="Proteomes" id="UP001597191"/>
    </source>
</evidence>
<evidence type="ECO:0000256" key="3">
    <source>
        <dbReference type="ARBA" id="ARBA00022618"/>
    </source>
</evidence>
<evidence type="ECO:0000256" key="6">
    <source>
        <dbReference type="ARBA" id="ARBA00022842"/>
    </source>
</evidence>
<accession>A0ABW4BMZ9</accession>
<sequence length="195" mass="22200">MQVNQIELLISAVAPAQYPKNQLPEIAMAGRSNVGKSSVINRLVQRKGFARTSSQPGKTQTLNFYQINQDLNLVDVPGYGYAKVSKKQREQFGKICEAYFQERATLKGVILLVDGRHDPSEDDQLMYDFIRYYDRPILVVATKMDKVTRNHQAGSLQRIRKVLQVPKSDLVLPSSALANTGYEDIWRWTEQRIAK</sequence>
<evidence type="ECO:0000256" key="2">
    <source>
        <dbReference type="ARBA" id="ARBA00009638"/>
    </source>
</evidence>
<dbReference type="InterPro" id="IPR030393">
    <property type="entry name" value="G_ENGB_dom"/>
</dbReference>
<gene>
    <name evidence="12" type="primary">yihA</name>
    <name evidence="10" type="synonym">engB</name>
    <name evidence="12" type="ORF">ACFQ4R_08470</name>
</gene>
<keyword evidence="8 10" id="KW-0717">Septation</keyword>
<evidence type="ECO:0000256" key="8">
    <source>
        <dbReference type="ARBA" id="ARBA00023210"/>
    </source>
</evidence>